<proteinExistence type="predicted"/>
<dbReference type="EMBL" id="BBMZ01000010">
    <property type="protein sequence ID" value="GAL58252.1"/>
    <property type="molecule type" value="Genomic_DNA"/>
</dbReference>
<name>A0A090VSW2_PSEVU</name>
<dbReference type="InterPro" id="IPR000719">
    <property type="entry name" value="Prot_kinase_dom"/>
</dbReference>
<dbReference type="PANTHER" id="PTHR43671:SF13">
    <property type="entry name" value="SERINE_THREONINE-PROTEIN KINASE NEK2"/>
    <property type="match status" value="1"/>
</dbReference>
<keyword evidence="4" id="KW-0418">Kinase</keyword>
<dbReference type="SUPFAM" id="SSF56112">
    <property type="entry name" value="Protein kinase-like (PK-like)"/>
    <property type="match status" value="1"/>
</dbReference>
<dbReference type="RefSeq" id="WP_042391248.1">
    <property type="nucleotide sequence ID" value="NZ_BBMZ01000010.1"/>
</dbReference>
<feature type="domain" description="Protein kinase" evidence="6">
    <location>
        <begin position="23"/>
        <end position="296"/>
    </location>
</feature>
<dbReference type="SMART" id="SM00220">
    <property type="entry name" value="S_TKc"/>
    <property type="match status" value="1"/>
</dbReference>
<evidence type="ECO:0000256" key="2">
    <source>
        <dbReference type="ARBA" id="ARBA00022679"/>
    </source>
</evidence>
<keyword evidence="2" id="KW-0808">Transferase</keyword>
<keyword evidence="8" id="KW-1185">Reference proteome</keyword>
<dbReference type="InterPro" id="IPR011009">
    <property type="entry name" value="Kinase-like_dom_sf"/>
</dbReference>
<dbReference type="Pfam" id="PF00069">
    <property type="entry name" value="Pkinase"/>
    <property type="match status" value="1"/>
</dbReference>
<keyword evidence="5" id="KW-0067">ATP-binding</keyword>
<dbReference type="Gene3D" id="1.10.510.10">
    <property type="entry name" value="Transferase(Phosphotransferase) domain 1"/>
    <property type="match status" value="1"/>
</dbReference>
<gene>
    <name evidence="7" type="ORF">EV102420_10_00340</name>
</gene>
<dbReference type="InterPro" id="IPR050660">
    <property type="entry name" value="NEK_Ser/Thr_kinase"/>
</dbReference>
<dbReference type="GO" id="GO:0005524">
    <property type="term" value="F:ATP binding"/>
    <property type="evidence" value="ECO:0007669"/>
    <property type="project" value="UniProtKB-KW"/>
</dbReference>
<evidence type="ECO:0000259" key="6">
    <source>
        <dbReference type="PROSITE" id="PS50011"/>
    </source>
</evidence>
<dbReference type="Proteomes" id="UP000029462">
    <property type="component" value="Unassembled WGS sequence"/>
</dbReference>
<organism evidence="7 8">
    <name type="scientific">Pseudescherichia vulneris NBRC 102420</name>
    <dbReference type="NCBI Taxonomy" id="1115515"/>
    <lineage>
        <taxon>Bacteria</taxon>
        <taxon>Pseudomonadati</taxon>
        <taxon>Pseudomonadota</taxon>
        <taxon>Gammaproteobacteria</taxon>
        <taxon>Enterobacterales</taxon>
        <taxon>Enterobacteriaceae</taxon>
        <taxon>Pseudescherichia</taxon>
    </lineage>
</organism>
<evidence type="ECO:0000256" key="5">
    <source>
        <dbReference type="ARBA" id="ARBA00022840"/>
    </source>
</evidence>
<dbReference type="STRING" id="1115515.EV102420_10_00340"/>
<reference evidence="7 8" key="1">
    <citation type="submission" date="2014-09" db="EMBL/GenBank/DDBJ databases">
        <title>Whole genome shotgun sequence of Escherichia vulneris NBRC 102420.</title>
        <authorList>
            <person name="Yoshida Y."/>
            <person name="Hosoyama A."/>
            <person name="Tsuchikane K."/>
            <person name="Ohji S."/>
            <person name="Ichikawa N."/>
            <person name="Kimura A."/>
            <person name="Yamazoe A."/>
            <person name="Ezaki T."/>
            <person name="Fujita N."/>
        </authorList>
    </citation>
    <scope>NUCLEOTIDE SEQUENCE [LARGE SCALE GENOMIC DNA]</scope>
    <source>
        <strain evidence="7 8">NBRC 102420</strain>
    </source>
</reference>
<evidence type="ECO:0000256" key="4">
    <source>
        <dbReference type="ARBA" id="ARBA00022777"/>
    </source>
</evidence>
<keyword evidence="3" id="KW-0547">Nucleotide-binding</keyword>
<evidence type="ECO:0000256" key="1">
    <source>
        <dbReference type="ARBA" id="ARBA00012513"/>
    </source>
</evidence>
<dbReference type="OrthoDB" id="9801841at2"/>
<dbReference type="PANTHER" id="PTHR43671">
    <property type="entry name" value="SERINE/THREONINE-PROTEIN KINASE NEK"/>
    <property type="match status" value="1"/>
</dbReference>
<dbReference type="EC" id="2.7.11.1" evidence="1"/>
<sequence length="455" mass="49023">MTDSENNPSTPDALPPGFRFDELEIQDVIQTRHTDILYHALDRELERPVMVREYMPRALSLRGEDMRLVLRSKQDSAAFAAGLNAFVQQARQLARFTHPNLMLVLRFWQHNDTAYILTPRYDGTTLAELHQQQPNLINEAWILQRLPMLCSALATLHHAGELHRNISLKSIQIEESGQPLLLDVAVPATVGEPGDTSKRLLNPGFTPLEQYADASENLLGPWTDIYALGAVLYTLITGSVPPASVARSIQDSCAPLAENPPSGYSPALLQAVDRALALKPEDRPQSIAEFAALAGITVGDTGQLPAVKKTGTMLVPVEETPASAASLWQRVKTPAQIAAGVLVGIVAGALIFGSTQSDTETAAAVSSAQPVAAPEAKVASAPASGPIARIYIRMSDADRLQVNGKPQEIAPAPSGFAYLQLPAGKYEFTLQNGSQRRSETLTVVTPGTWLINPQG</sequence>
<evidence type="ECO:0000256" key="3">
    <source>
        <dbReference type="ARBA" id="ARBA00022741"/>
    </source>
</evidence>
<comment type="caution">
    <text evidence="7">The sequence shown here is derived from an EMBL/GenBank/DDBJ whole genome shotgun (WGS) entry which is preliminary data.</text>
</comment>
<dbReference type="GO" id="GO:0004674">
    <property type="term" value="F:protein serine/threonine kinase activity"/>
    <property type="evidence" value="ECO:0007669"/>
    <property type="project" value="UniProtKB-EC"/>
</dbReference>
<accession>A0A090VSW2</accession>
<dbReference type="PROSITE" id="PS50011">
    <property type="entry name" value="PROTEIN_KINASE_DOM"/>
    <property type="match status" value="1"/>
</dbReference>
<dbReference type="eggNOG" id="COG0515">
    <property type="taxonomic scope" value="Bacteria"/>
</dbReference>
<protein>
    <recommendedName>
        <fullName evidence="1">non-specific serine/threonine protein kinase</fullName>
        <ecNumber evidence="1">2.7.11.1</ecNumber>
    </recommendedName>
</protein>
<dbReference type="AlphaFoldDB" id="A0A090VSW2"/>
<evidence type="ECO:0000313" key="7">
    <source>
        <dbReference type="EMBL" id="GAL58252.1"/>
    </source>
</evidence>
<evidence type="ECO:0000313" key="8">
    <source>
        <dbReference type="Proteomes" id="UP000029462"/>
    </source>
</evidence>